<name>A0AAP0JMN5_9MAGN</name>
<gene>
    <name evidence="1" type="ORF">Sjap_007422</name>
</gene>
<keyword evidence="2" id="KW-1185">Reference proteome</keyword>
<dbReference type="AlphaFoldDB" id="A0AAP0JMN5"/>
<proteinExistence type="predicted"/>
<sequence>MTIVKQEKMKENKSPRILYVGNPLREENPQPPAQSYSRFSQLTLFTSERDMYTYRESKSLLEYNSKFLLEYNSKLIRPHT</sequence>
<comment type="caution">
    <text evidence="1">The sequence shown here is derived from an EMBL/GenBank/DDBJ whole genome shotgun (WGS) entry which is preliminary data.</text>
</comment>
<reference evidence="1 2" key="1">
    <citation type="submission" date="2024-01" db="EMBL/GenBank/DDBJ databases">
        <title>Genome assemblies of Stephania.</title>
        <authorList>
            <person name="Yang L."/>
        </authorList>
    </citation>
    <scope>NUCLEOTIDE SEQUENCE [LARGE SCALE GENOMIC DNA]</scope>
    <source>
        <strain evidence="1">QJT</strain>
        <tissue evidence="1">Leaf</tissue>
    </source>
</reference>
<dbReference type="EMBL" id="JBBNAE010000003">
    <property type="protein sequence ID" value="KAK9136828.1"/>
    <property type="molecule type" value="Genomic_DNA"/>
</dbReference>
<evidence type="ECO:0000313" key="2">
    <source>
        <dbReference type="Proteomes" id="UP001417504"/>
    </source>
</evidence>
<accession>A0AAP0JMN5</accession>
<protein>
    <submittedName>
        <fullName evidence="1">Uncharacterized protein</fullName>
    </submittedName>
</protein>
<organism evidence="1 2">
    <name type="scientific">Stephania japonica</name>
    <dbReference type="NCBI Taxonomy" id="461633"/>
    <lineage>
        <taxon>Eukaryota</taxon>
        <taxon>Viridiplantae</taxon>
        <taxon>Streptophyta</taxon>
        <taxon>Embryophyta</taxon>
        <taxon>Tracheophyta</taxon>
        <taxon>Spermatophyta</taxon>
        <taxon>Magnoliopsida</taxon>
        <taxon>Ranunculales</taxon>
        <taxon>Menispermaceae</taxon>
        <taxon>Menispermoideae</taxon>
        <taxon>Cissampelideae</taxon>
        <taxon>Stephania</taxon>
    </lineage>
</organism>
<evidence type="ECO:0000313" key="1">
    <source>
        <dbReference type="EMBL" id="KAK9136828.1"/>
    </source>
</evidence>
<dbReference type="Proteomes" id="UP001417504">
    <property type="component" value="Unassembled WGS sequence"/>
</dbReference>